<dbReference type="GeneID" id="34462885"/>
<dbReference type="AlphaFoldDB" id="A0A1L9VKC4"/>
<accession>A0A1L9VKC4</accession>
<gene>
    <name evidence="1" type="ORF">ASPGLDRAFT_47249</name>
</gene>
<proteinExistence type="predicted"/>
<sequence>MAAENSPHTLLSILTAEPWRYDDEKCFIEFRPDGTGQIWMAFEYTPYLGADIRWKCQDPESLSRIIDIPKTRGLQHLAQFNINMTIEKQPIPIFYSAGQHKFHPERSLTEPAFQPKNFTIHLEKGIFPAPICMMNPKDDLHARKYALRLVFDHSPYPPPEEWTDESNHSASGARVWEWTTLASRDLGPYHTPWLESCIVM</sequence>
<dbReference type="RefSeq" id="XP_022401061.1">
    <property type="nucleotide sequence ID" value="XM_022546624.1"/>
</dbReference>
<protein>
    <submittedName>
        <fullName evidence="1">Uncharacterized protein</fullName>
    </submittedName>
</protein>
<dbReference type="Proteomes" id="UP000184300">
    <property type="component" value="Unassembled WGS sequence"/>
</dbReference>
<organism evidence="1 2">
    <name type="scientific">Aspergillus glaucus CBS 516.65</name>
    <dbReference type="NCBI Taxonomy" id="1160497"/>
    <lineage>
        <taxon>Eukaryota</taxon>
        <taxon>Fungi</taxon>
        <taxon>Dikarya</taxon>
        <taxon>Ascomycota</taxon>
        <taxon>Pezizomycotina</taxon>
        <taxon>Eurotiomycetes</taxon>
        <taxon>Eurotiomycetidae</taxon>
        <taxon>Eurotiales</taxon>
        <taxon>Aspergillaceae</taxon>
        <taxon>Aspergillus</taxon>
        <taxon>Aspergillus subgen. Aspergillus</taxon>
    </lineage>
</organism>
<evidence type="ECO:0000313" key="2">
    <source>
        <dbReference type="Proteomes" id="UP000184300"/>
    </source>
</evidence>
<dbReference type="VEuPathDB" id="FungiDB:ASPGLDRAFT_47249"/>
<reference evidence="2" key="1">
    <citation type="journal article" date="2017" name="Genome Biol.">
        <title>Comparative genomics reveals high biological diversity and specific adaptations in the industrially and medically important fungal genus Aspergillus.</title>
        <authorList>
            <person name="de Vries R.P."/>
            <person name="Riley R."/>
            <person name="Wiebenga A."/>
            <person name="Aguilar-Osorio G."/>
            <person name="Amillis S."/>
            <person name="Uchima C.A."/>
            <person name="Anderluh G."/>
            <person name="Asadollahi M."/>
            <person name="Askin M."/>
            <person name="Barry K."/>
            <person name="Battaglia E."/>
            <person name="Bayram O."/>
            <person name="Benocci T."/>
            <person name="Braus-Stromeyer S.A."/>
            <person name="Caldana C."/>
            <person name="Canovas D."/>
            <person name="Cerqueira G.C."/>
            <person name="Chen F."/>
            <person name="Chen W."/>
            <person name="Choi C."/>
            <person name="Clum A."/>
            <person name="Dos Santos R.A."/>
            <person name="Damasio A.R."/>
            <person name="Diallinas G."/>
            <person name="Emri T."/>
            <person name="Fekete E."/>
            <person name="Flipphi M."/>
            <person name="Freyberg S."/>
            <person name="Gallo A."/>
            <person name="Gournas C."/>
            <person name="Habgood R."/>
            <person name="Hainaut M."/>
            <person name="Harispe M.L."/>
            <person name="Henrissat B."/>
            <person name="Hilden K.S."/>
            <person name="Hope R."/>
            <person name="Hossain A."/>
            <person name="Karabika E."/>
            <person name="Karaffa L."/>
            <person name="Karanyi Z."/>
            <person name="Krasevec N."/>
            <person name="Kuo A."/>
            <person name="Kusch H."/>
            <person name="LaButti K."/>
            <person name="Lagendijk E.L."/>
            <person name="Lapidus A."/>
            <person name="Levasseur A."/>
            <person name="Lindquist E."/>
            <person name="Lipzen A."/>
            <person name="Logrieco A.F."/>
            <person name="MacCabe A."/>
            <person name="Maekelae M.R."/>
            <person name="Malavazi I."/>
            <person name="Melin P."/>
            <person name="Meyer V."/>
            <person name="Mielnichuk N."/>
            <person name="Miskei M."/>
            <person name="Molnar A.P."/>
            <person name="Mule G."/>
            <person name="Ngan C.Y."/>
            <person name="Orejas M."/>
            <person name="Orosz E."/>
            <person name="Ouedraogo J.P."/>
            <person name="Overkamp K.M."/>
            <person name="Park H.-S."/>
            <person name="Perrone G."/>
            <person name="Piumi F."/>
            <person name="Punt P.J."/>
            <person name="Ram A.F."/>
            <person name="Ramon A."/>
            <person name="Rauscher S."/>
            <person name="Record E."/>
            <person name="Riano-Pachon D.M."/>
            <person name="Robert V."/>
            <person name="Roehrig J."/>
            <person name="Ruller R."/>
            <person name="Salamov A."/>
            <person name="Salih N.S."/>
            <person name="Samson R.A."/>
            <person name="Sandor E."/>
            <person name="Sanguinetti M."/>
            <person name="Schuetze T."/>
            <person name="Sepcic K."/>
            <person name="Shelest E."/>
            <person name="Sherlock G."/>
            <person name="Sophianopoulou V."/>
            <person name="Squina F.M."/>
            <person name="Sun H."/>
            <person name="Susca A."/>
            <person name="Todd R.B."/>
            <person name="Tsang A."/>
            <person name="Unkles S.E."/>
            <person name="van de Wiele N."/>
            <person name="van Rossen-Uffink D."/>
            <person name="Oliveira J.V."/>
            <person name="Vesth T.C."/>
            <person name="Visser J."/>
            <person name="Yu J.-H."/>
            <person name="Zhou M."/>
            <person name="Andersen M.R."/>
            <person name="Archer D.B."/>
            <person name="Baker S.E."/>
            <person name="Benoit I."/>
            <person name="Brakhage A.A."/>
            <person name="Braus G.H."/>
            <person name="Fischer R."/>
            <person name="Frisvad J.C."/>
            <person name="Goldman G.H."/>
            <person name="Houbraken J."/>
            <person name="Oakley B."/>
            <person name="Pocsi I."/>
            <person name="Scazzocchio C."/>
            <person name="Seiboth B."/>
            <person name="vanKuyk P.A."/>
            <person name="Wortman J."/>
            <person name="Dyer P.S."/>
            <person name="Grigoriev I.V."/>
        </authorList>
    </citation>
    <scope>NUCLEOTIDE SEQUENCE [LARGE SCALE GENOMIC DNA]</scope>
    <source>
        <strain evidence="2">CBS 516.65</strain>
    </source>
</reference>
<dbReference type="OrthoDB" id="2935237at2759"/>
<keyword evidence="2" id="KW-1185">Reference proteome</keyword>
<name>A0A1L9VKC4_ASPGL</name>
<evidence type="ECO:0000313" key="1">
    <source>
        <dbReference type="EMBL" id="OJJ84363.1"/>
    </source>
</evidence>
<dbReference type="EMBL" id="KV878897">
    <property type="protein sequence ID" value="OJJ84363.1"/>
    <property type="molecule type" value="Genomic_DNA"/>
</dbReference>